<dbReference type="EMBL" id="VOBQ01000008">
    <property type="protein sequence ID" value="TWO71420.1"/>
    <property type="molecule type" value="Genomic_DNA"/>
</dbReference>
<evidence type="ECO:0000313" key="2">
    <source>
        <dbReference type="Proteomes" id="UP000318199"/>
    </source>
</evidence>
<reference evidence="1 2" key="1">
    <citation type="submission" date="2019-07" db="EMBL/GenBank/DDBJ databases">
        <title>Caenimonas sedimenti sp. nov., isolated from activated sludge.</title>
        <authorList>
            <person name="Xu J."/>
        </authorList>
    </citation>
    <scope>NUCLEOTIDE SEQUENCE [LARGE SCALE GENOMIC DNA]</scope>
    <source>
        <strain evidence="1 2">HX-9-20</strain>
    </source>
</reference>
<comment type="caution">
    <text evidence="1">The sequence shown here is derived from an EMBL/GenBank/DDBJ whole genome shotgun (WGS) entry which is preliminary data.</text>
</comment>
<keyword evidence="2" id="KW-1185">Reference proteome</keyword>
<dbReference type="OrthoDB" id="8901611at2"/>
<evidence type="ECO:0000313" key="1">
    <source>
        <dbReference type="EMBL" id="TWO71420.1"/>
    </source>
</evidence>
<protein>
    <submittedName>
        <fullName evidence="1">Uncharacterized protein</fullName>
    </submittedName>
</protein>
<gene>
    <name evidence="1" type="ORF">FN976_10910</name>
</gene>
<name>A0A562ZS49_9BURK</name>
<dbReference type="Proteomes" id="UP000318199">
    <property type="component" value="Unassembled WGS sequence"/>
</dbReference>
<dbReference type="RefSeq" id="WP_145893031.1">
    <property type="nucleotide sequence ID" value="NZ_VOBQ01000008.1"/>
</dbReference>
<organism evidence="1 2">
    <name type="scientific">Caenimonas sedimenti</name>
    <dbReference type="NCBI Taxonomy" id="2596921"/>
    <lineage>
        <taxon>Bacteria</taxon>
        <taxon>Pseudomonadati</taxon>
        <taxon>Pseudomonadota</taxon>
        <taxon>Betaproteobacteria</taxon>
        <taxon>Burkholderiales</taxon>
        <taxon>Comamonadaceae</taxon>
        <taxon>Caenimonas</taxon>
    </lineage>
</organism>
<dbReference type="AlphaFoldDB" id="A0A562ZS49"/>
<proteinExistence type="predicted"/>
<dbReference type="Gene3D" id="1.10.357.40">
    <property type="entry name" value="YbiA-like"/>
    <property type="match status" value="1"/>
</dbReference>
<sequence length="263" mass="29684">MVDPQEIFATSFLGPWVPQAKDGPRRRHVYLSLAHWYEAAKFMPHAPAHRDAVAFCPTVAEARKYARLREPEWRSDWQMTRHSVLIAGLAMLTLQRPELELQKVPLDGLKGALSGHLKKVPERFVDACLGRFDQWRTAPRIAVFGAEAAPNDVVGTRMAKLVAPMPSWTLITTSHRRTPWTLHDWALSHYVPVQYVGQADARASRPLARQVVEAADHVIVFEQRRDKRFDHVIQHGKELKRKLTLELYDAAGGAGSPGQLTLA</sequence>
<dbReference type="InterPro" id="IPR037238">
    <property type="entry name" value="YbiA-like_sf"/>
</dbReference>
<accession>A0A562ZS49</accession>
<dbReference type="SUPFAM" id="SSF143990">
    <property type="entry name" value="YbiA-like"/>
    <property type="match status" value="1"/>
</dbReference>